<accession>A0A1K1RX64</accession>
<organism evidence="1 2">
    <name type="scientific">Sinomicrobium oceani</name>
    <dbReference type="NCBI Taxonomy" id="1150368"/>
    <lineage>
        <taxon>Bacteria</taxon>
        <taxon>Pseudomonadati</taxon>
        <taxon>Bacteroidota</taxon>
        <taxon>Flavobacteriia</taxon>
        <taxon>Flavobacteriales</taxon>
        <taxon>Flavobacteriaceae</taxon>
        <taxon>Sinomicrobium</taxon>
    </lineage>
</organism>
<sequence length="83" mass="8470">MLKNISNLKGIRELGQEDQRKIVGAAGGCNASFCDAEGNCPTGSTCNNGICECDSSGGPGGPGCNEPIRICQPEETGCGCVYI</sequence>
<name>A0A1K1RX64_9FLAO</name>
<dbReference type="STRING" id="1150368.SAMN02927921_04151"/>
<proteinExistence type="predicted"/>
<evidence type="ECO:0000313" key="2">
    <source>
        <dbReference type="Proteomes" id="UP000182248"/>
    </source>
</evidence>
<gene>
    <name evidence="1" type="ORF">SAMN02927921_04151</name>
</gene>
<keyword evidence="2" id="KW-1185">Reference proteome</keyword>
<reference evidence="1 2" key="1">
    <citation type="submission" date="2016-11" db="EMBL/GenBank/DDBJ databases">
        <authorList>
            <person name="Jaros S."/>
            <person name="Januszkiewicz K."/>
            <person name="Wedrychowicz H."/>
        </authorList>
    </citation>
    <scope>NUCLEOTIDE SEQUENCE [LARGE SCALE GENOMIC DNA]</scope>
    <source>
        <strain evidence="1 2">CGMCC 1.12145</strain>
    </source>
</reference>
<dbReference type="EMBL" id="FPJE01000040">
    <property type="protein sequence ID" value="SFW76744.1"/>
    <property type="molecule type" value="Genomic_DNA"/>
</dbReference>
<dbReference type="Proteomes" id="UP000182248">
    <property type="component" value="Unassembled WGS sequence"/>
</dbReference>
<dbReference type="OrthoDB" id="1449489at2"/>
<protein>
    <submittedName>
        <fullName evidence="1">Uncharacterized protein</fullName>
    </submittedName>
</protein>
<dbReference type="AlphaFoldDB" id="A0A1K1RX64"/>
<evidence type="ECO:0000313" key="1">
    <source>
        <dbReference type="EMBL" id="SFW76744.1"/>
    </source>
</evidence>